<dbReference type="SUPFAM" id="SSF55729">
    <property type="entry name" value="Acyl-CoA N-acyltransferases (Nat)"/>
    <property type="match status" value="1"/>
</dbReference>
<dbReference type="AlphaFoldDB" id="A0A1I1NJA9"/>
<accession>A0A1I1NJA9</accession>
<dbReference type="OrthoDB" id="9797178at2"/>
<evidence type="ECO:0000313" key="2">
    <source>
        <dbReference type="EMBL" id="SFC97565.1"/>
    </source>
</evidence>
<evidence type="ECO:0000313" key="3">
    <source>
        <dbReference type="Proteomes" id="UP000182192"/>
    </source>
</evidence>
<evidence type="ECO:0000259" key="1">
    <source>
        <dbReference type="PROSITE" id="PS51186"/>
    </source>
</evidence>
<feature type="domain" description="N-acetyltransferase" evidence="1">
    <location>
        <begin position="1"/>
        <end position="142"/>
    </location>
</feature>
<organism evidence="2 3">
    <name type="scientific">Ruminococcus albus</name>
    <dbReference type="NCBI Taxonomy" id="1264"/>
    <lineage>
        <taxon>Bacteria</taxon>
        <taxon>Bacillati</taxon>
        <taxon>Bacillota</taxon>
        <taxon>Clostridia</taxon>
        <taxon>Eubacteriales</taxon>
        <taxon>Oscillospiraceae</taxon>
        <taxon>Ruminococcus</taxon>
    </lineage>
</organism>
<dbReference type="GO" id="GO:0016747">
    <property type="term" value="F:acyltransferase activity, transferring groups other than amino-acyl groups"/>
    <property type="evidence" value="ECO:0007669"/>
    <property type="project" value="InterPro"/>
</dbReference>
<reference evidence="2 3" key="1">
    <citation type="submission" date="2016-10" db="EMBL/GenBank/DDBJ databases">
        <authorList>
            <person name="de Groot N.N."/>
        </authorList>
    </citation>
    <scope>NUCLEOTIDE SEQUENCE [LARGE SCALE GENOMIC DNA]</scope>
    <source>
        <strain evidence="2 3">AR67</strain>
    </source>
</reference>
<dbReference type="RefSeq" id="WP_074962479.1">
    <property type="nucleotide sequence ID" value="NZ_FOKQ01000027.1"/>
</dbReference>
<dbReference type="Gene3D" id="3.40.630.30">
    <property type="match status" value="1"/>
</dbReference>
<dbReference type="Proteomes" id="UP000182192">
    <property type="component" value="Unassembled WGS sequence"/>
</dbReference>
<dbReference type="Pfam" id="PF00583">
    <property type="entry name" value="Acetyltransf_1"/>
    <property type="match status" value="1"/>
</dbReference>
<protein>
    <submittedName>
        <fullName evidence="2">Acetyltransferase (GNAT) family protein</fullName>
    </submittedName>
</protein>
<name>A0A1I1NJA9_RUMAL</name>
<sequence>MNVMLYDDKDWILSKEAFLIYASCMYHPTYEDFKKQMEDLLNAPFVSVYVCENQGVKTGMIILKLSDAVAEIIGIAVSEKDRRKGIGSNMLQYIMESEDLERIEAQTDDDSIGFYRKCGFAEERIVVEYPDGVAVRYNCVLSK</sequence>
<gene>
    <name evidence="2" type="ORF">SAMN02910406_02799</name>
</gene>
<dbReference type="PROSITE" id="PS51186">
    <property type="entry name" value="GNAT"/>
    <property type="match status" value="1"/>
</dbReference>
<proteinExistence type="predicted"/>
<dbReference type="InterPro" id="IPR016181">
    <property type="entry name" value="Acyl_CoA_acyltransferase"/>
</dbReference>
<dbReference type="InterPro" id="IPR000182">
    <property type="entry name" value="GNAT_dom"/>
</dbReference>
<dbReference type="EMBL" id="FOKQ01000027">
    <property type="protein sequence ID" value="SFC97565.1"/>
    <property type="molecule type" value="Genomic_DNA"/>
</dbReference>
<keyword evidence="2" id="KW-0808">Transferase</keyword>
<dbReference type="CDD" id="cd04301">
    <property type="entry name" value="NAT_SF"/>
    <property type="match status" value="1"/>
</dbReference>